<reference evidence="1 2" key="1">
    <citation type="journal article" date="2010" name="Nature">
        <title>Genome sequencing and analysis of the model grass Brachypodium distachyon.</title>
        <authorList>
            <consortium name="International Brachypodium Initiative"/>
        </authorList>
    </citation>
    <scope>NUCLEOTIDE SEQUENCE [LARGE SCALE GENOMIC DNA]</scope>
    <source>
        <strain evidence="1 2">Bd21</strain>
    </source>
</reference>
<evidence type="ECO:0000313" key="2">
    <source>
        <dbReference type="EnsemblPlants" id="KQK12429"/>
    </source>
</evidence>
<reference evidence="1" key="2">
    <citation type="submission" date="2017-06" db="EMBL/GenBank/DDBJ databases">
        <title>WGS assembly of Brachypodium distachyon.</title>
        <authorList>
            <consortium name="The International Brachypodium Initiative"/>
            <person name="Lucas S."/>
            <person name="Harmon-Smith M."/>
            <person name="Lail K."/>
            <person name="Tice H."/>
            <person name="Grimwood J."/>
            <person name="Bruce D."/>
            <person name="Barry K."/>
            <person name="Shu S."/>
            <person name="Lindquist E."/>
            <person name="Wang M."/>
            <person name="Pitluck S."/>
            <person name="Vogel J.P."/>
            <person name="Garvin D.F."/>
            <person name="Mockler T.C."/>
            <person name="Schmutz J."/>
            <person name="Rokhsar D."/>
            <person name="Bevan M.W."/>
        </authorList>
    </citation>
    <scope>NUCLEOTIDE SEQUENCE</scope>
    <source>
        <strain evidence="1">Bd21</strain>
    </source>
</reference>
<dbReference type="AlphaFoldDB" id="A0A0Q3GPT7"/>
<dbReference type="Gramene" id="KQK12429">
    <property type="protein sequence ID" value="KQK12429"/>
    <property type="gene ID" value="BRADI_1g03686v3"/>
</dbReference>
<dbReference type="EnsemblPlants" id="KQK12429">
    <property type="protein sequence ID" value="KQK12429"/>
    <property type="gene ID" value="BRADI_1g03686v3"/>
</dbReference>
<proteinExistence type="predicted"/>
<sequence>MSKQQGFYARSLLLVTVLVVLVLLAMPIASLGLDIGRRGLGDGPVVGQSRGNTEAGGSAPGRFCRFRFCPPPAASVSP</sequence>
<accession>A0A0Q3GPT7</accession>
<reference evidence="2" key="3">
    <citation type="submission" date="2018-08" db="UniProtKB">
        <authorList>
            <consortium name="EnsemblPlants"/>
        </authorList>
    </citation>
    <scope>IDENTIFICATION</scope>
    <source>
        <strain evidence="2">cv. Bd21</strain>
    </source>
</reference>
<dbReference type="InParanoid" id="A0A0Q3GPT7"/>
<dbReference type="Proteomes" id="UP000008810">
    <property type="component" value="Chromosome 1"/>
</dbReference>
<gene>
    <name evidence="1" type="ORF">BRADI_1g03686v3</name>
</gene>
<name>A0A0Q3GPT7_BRADI</name>
<organism evidence="1">
    <name type="scientific">Brachypodium distachyon</name>
    <name type="common">Purple false brome</name>
    <name type="synonym">Trachynia distachya</name>
    <dbReference type="NCBI Taxonomy" id="15368"/>
    <lineage>
        <taxon>Eukaryota</taxon>
        <taxon>Viridiplantae</taxon>
        <taxon>Streptophyta</taxon>
        <taxon>Embryophyta</taxon>
        <taxon>Tracheophyta</taxon>
        <taxon>Spermatophyta</taxon>
        <taxon>Magnoliopsida</taxon>
        <taxon>Liliopsida</taxon>
        <taxon>Poales</taxon>
        <taxon>Poaceae</taxon>
        <taxon>BOP clade</taxon>
        <taxon>Pooideae</taxon>
        <taxon>Stipodae</taxon>
        <taxon>Brachypodieae</taxon>
        <taxon>Brachypodium</taxon>
    </lineage>
</organism>
<protein>
    <submittedName>
        <fullName evidence="1 2">Uncharacterized protein</fullName>
    </submittedName>
</protein>
<evidence type="ECO:0000313" key="3">
    <source>
        <dbReference type="Proteomes" id="UP000008810"/>
    </source>
</evidence>
<dbReference type="EMBL" id="CM000880">
    <property type="protein sequence ID" value="KQK12429.1"/>
    <property type="molecule type" value="Genomic_DNA"/>
</dbReference>
<keyword evidence="3" id="KW-1185">Reference proteome</keyword>
<evidence type="ECO:0000313" key="1">
    <source>
        <dbReference type="EMBL" id="KQK12429.1"/>
    </source>
</evidence>